<name>A0ABQ3C1H3_9GAMM</name>
<accession>A0ABQ3C1H3</accession>
<reference evidence="2" key="1">
    <citation type="journal article" date="2019" name="Int. J. Syst. Evol. Microbiol.">
        <title>The Global Catalogue of Microorganisms (GCM) 10K type strain sequencing project: providing services to taxonomists for standard genome sequencing and annotation.</title>
        <authorList>
            <consortium name="The Broad Institute Genomics Platform"/>
            <consortium name="The Broad Institute Genome Sequencing Center for Infectious Disease"/>
            <person name="Wu L."/>
            <person name="Ma J."/>
        </authorList>
    </citation>
    <scope>NUCLEOTIDE SEQUENCE [LARGE SCALE GENOMIC DNA]</scope>
    <source>
        <strain evidence="2">KCTC 22558</strain>
    </source>
</reference>
<dbReference type="Proteomes" id="UP000643403">
    <property type="component" value="Unassembled WGS sequence"/>
</dbReference>
<evidence type="ECO:0000313" key="1">
    <source>
        <dbReference type="EMBL" id="GGZ64433.1"/>
    </source>
</evidence>
<proteinExistence type="predicted"/>
<evidence type="ECO:0000313" key="2">
    <source>
        <dbReference type="Proteomes" id="UP000643403"/>
    </source>
</evidence>
<dbReference type="Gene3D" id="2.30.30.720">
    <property type="entry name" value="Protein of unknown function (DUF3247)"/>
    <property type="match status" value="1"/>
</dbReference>
<dbReference type="EMBL" id="BMXY01000002">
    <property type="protein sequence ID" value="GGZ64433.1"/>
    <property type="molecule type" value="Genomic_DNA"/>
</dbReference>
<dbReference type="RefSeq" id="WP_189449072.1">
    <property type="nucleotide sequence ID" value="NZ_BMXY01000002.1"/>
</dbReference>
<evidence type="ECO:0008006" key="3">
    <source>
        <dbReference type="Google" id="ProtNLM"/>
    </source>
</evidence>
<dbReference type="Pfam" id="PF11607">
    <property type="entry name" value="DUF3247"/>
    <property type="match status" value="1"/>
</dbReference>
<dbReference type="InterPro" id="IPR021649">
    <property type="entry name" value="DUF3247"/>
</dbReference>
<sequence>MRIAPRVYTAQVDIDRLQSRIFELPNDQHVELTLDDGRVLRGIVAARPMTMQFFDADGREGTNGTVRLEQPALEQPEQAQWVDLYLDQIVSVRHLDRHEIEPRPAPGVRQRAFVASELNTSH</sequence>
<organism evidence="1 2">
    <name type="scientific">Cognatilysobacter xinjiangensis</name>
    <dbReference type="NCBI Taxonomy" id="546892"/>
    <lineage>
        <taxon>Bacteria</taxon>
        <taxon>Pseudomonadati</taxon>
        <taxon>Pseudomonadota</taxon>
        <taxon>Gammaproteobacteria</taxon>
        <taxon>Lysobacterales</taxon>
        <taxon>Lysobacteraceae</taxon>
        <taxon>Cognatilysobacter</taxon>
    </lineage>
</organism>
<gene>
    <name evidence="1" type="ORF">GCM10008101_17600</name>
</gene>
<keyword evidence="2" id="KW-1185">Reference proteome</keyword>
<protein>
    <recommendedName>
        <fullName evidence="3">DUF3247 family protein</fullName>
    </recommendedName>
</protein>
<comment type="caution">
    <text evidence="1">The sequence shown here is derived from an EMBL/GenBank/DDBJ whole genome shotgun (WGS) entry which is preliminary data.</text>
</comment>